<gene>
    <name evidence="4" type="ORF">SDC9_87521</name>
</gene>
<dbReference type="EC" id="1.-.-.-" evidence="4"/>
<dbReference type="EMBL" id="VSSQ01009159">
    <property type="protein sequence ID" value="MPM40873.1"/>
    <property type="molecule type" value="Genomic_DNA"/>
</dbReference>
<accession>A0A644ZQF4</accession>
<dbReference type="AlphaFoldDB" id="A0A644ZQF4"/>
<dbReference type="GO" id="GO:0010181">
    <property type="term" value="F:FMN binding"/>
    <property type="evidence" value="ECO:0007669"/>
    <property type="project" value="InterPro"/>
</dbReference>
<dbReference type="InterPro" id="IPR013785">
    <property type="entry name" value="Aldolase_TIM"/>
</dbReference>
<dbReference type="PANTHER" id="PTHR43656:SF2">
    <property type="entry name" value="BINDING OXIDOREDUCTASE, PUTATIVE (AFU_ORTHOLOGUE AFUA_2G08260)-RELATED"/>
    <property type="match status" value="1"/>
</dbReference>
<dbReference type="Pfam" id="PF00724">
    <property type="entry name" value="Oxidored_FMN"/>
    <property type="match status" value="1"/>
</dbReference>
<evidence type="ECO:0000256" key="1">
    <source>
        <dbReference type="ARBA" id="ARBA00022630"/>
    </source>
</evidence>
<reference evidence="4" key="1">
    <citation type="submission" date="2019-08" db="EMBL/GenBank/DDBJ databases">
        <authorList>
            <person name="Kucharzyk K."/>
            <person name="Murdoch R.W."/>
            <person name="Higgins S."/>
            <person name="Loffler F."/>
        </authorList>
    </citation>
    <scope>NUCLEOTIDE SEQUENCE</scope>
</reference>
<evidence type="ECO:0000259" key="3">
    <source>
        <dbReference type="Pfam" id="PF00724"/>
    </source>
</evidence>
<dbReference type="Gene3D" id="3.20.20.70">
    <property type="entry name" value="Aldolase class I"/>
    <property type="match status" value="1"/>
</dbReference>
<proteinExistence type="predicted"/>
<dbReference type="InterPro" id="IPR051799">
    <property type="entry name" value="NADH_flavin_oxidoreductase"/>
</dbReference>
<comment type="caution">
    <text evidence="4">The sequence shown here is derived from an EMBL/GenBank/DDBJ whole genome shotgun (WGS) entry which is preliminary data.</text>
</comment>
<dbReference type="PANTHER" id="PTHR43656">
    <property type="entry name" value="BINDING OXIDOREDUCTASE, PUTATIVE (AFU_ORTHOLOGUE AFUA_2G08260)-RELATED"/>
    <property type="match status" value="1"/>
</dbReference>
<dbReference type="SUPFAM" id="SSF51395">
    <property type="entry name" value="FMN-linked oxidoreductases"/>
    <property type="match status" value="1"/>
</dbReference>
<evidence type="ECO:0000256" key="2">
    <source>
        <dbReference type="ARBA" id="ARBA00023002"/>
    </source>
</evidence>
<protein>
    <submittedName>
        <fullName evidence="4">NADH oxidase</fullName>
        <ecNumber evidence="4">1.-.-.-</ecNumber>
    </submittedName>
</protein>
<keyword evidence="2 4" id="KW-0560">Oxidoreductase</keyword>
<keyword evidence="1" id="KW-0285">Flavoprotein</keyword>
<dbReference type="GO" id="GO:0016491">
    <property type="term" value="F:oxidoreductase activity"/>
    <property type="evidence" value="ECO:0007669"/>
    <property type="project" value="UniProtKB-KW"/>
</dbReference>
<evidence type="ECO:0000313" key="4">
    <source>
        <dbReference type="EMBL" id="MPM40873.1"/>
    </source>
</evidence>
<dbReference type="InterPro" id="IPR001155">
    <property type="entry name" value="OxRdtase_FMN_N"/>
</dbReference>
<sequence length="379" mass="41943">MKLEPNSILLSSQKIGNRIAQNRFVAQPMEGNDAIGGKVSERAIKRYVKLAEGKWGVIVIEALAVADNALARKNQMVINEENLPGLKALVQAMKAVDPNVLVLFQVTHSGRKSGRDFSRPTALYNPESWEHLLTTEEIDEIQRLFIEAALISEAAGADGVDFKMCHGYLGCEMLRPANQRTDKWGGSFENRTRFLVESIPQIKARLVNKDFILGSRISYWEGIKGGCGTASSDDAVEDLSEMDRVISLMADLGMDYVNVSAGIPGVTSEITRPTATSKWFYLHQFRYARRAKALVGERMKVFGSAYSVLQEEGVHEAQSNIELGYADFAGWGRQTLSDPLLPKRLALGDEVDYCKLCSGCSKLMIKQEEVGCIIYPSHS</sequence>
<organism evidence="4">
    <name type="scientific">bioreactor metagenome</name>
    <dbReference type="NCBI Taxonomy" id="1076179"/>
    <lineage>
        <taxon>unclassified sequences</taxon>
        <taxon>metagenomes</taxon>
        <taxon>ecological metagenomes</taxon>
    </lineage>
</organism>
<name>A0A644ZQF4_9ZZZZ</name>
<feature type="domain" description="NADH:flavin oxidoreductase/NADH oxidase N-terminal" evidence="3">
    <location>
        <begin position="14"/>
        <end position="346"/>
    </location>
</feature>